<name>A0A7W7ZC74_9BACT</name>
<sequence length="542" mass="60599">MNAGAEISPGQKEQTARQVAGALEAFLAEHPAAVLLEDGRPLFDMRTAKYTVGSEHGRCSLHMWDEERNLVRRVVDAAPRKASLRLSTMRFGQTKPQMLELVADKDRRTPSTRESTRLRYMRRLEKALLREFPDWNPDGFRTSMDLEKSFGPAYARGVQVKGTQAWAVIGVNKEETQATVDGVMTPGILWLAQCREGAGGRRLFQGLRVIVPKAMEALTLSRLAWLNPAVAKWELYVFDEEADELASREAGDFGNLVTRLLHAPNEESALERFGDAAKKVLGLVPQGMRGVVEMRVRSGGEMAFLIHGLEFARARMGYAGQGFNRVEEITFGAGANETPLTEENETELRELVERLFARRSAMGSTRDVLYRMAPERWLESVLRRNVEPIDAGLDPAHVYTQVPAFAAADRGMLDLLGVTADGRLAVIELKAEEDLHLALQGLDYWVRVRAHHLENPDPVTGLGEFQRNGYFGGVRLAASAPRLFLVAPALRIHPATETVLRYFSPRVEWTLVAIDERWRQEIKVVWKKRSSDGARGVYGGEV</sequence>
<accession>A0A7W7ZC74</accession>
<dbReference type="Gene3D" id="3.40.1350.10">
    <property type="match status" value="1"/>
</dbReference>
<reference evidence="1 2" key="1">
    <citation type="submission" date="2020-08" db="EMBL/GenBank/DDBJ databases">
        <title>Genomic Encyclopedia of Type Strains, Phase IV (KMG-V): Genome sequencing to study the core and pangenomes of soil and plant-associated prokaryotes.</title>
        <authorList>
            <person name="Whitman W."/>
        </authorList>
    </citation>
    <scope>NUCLEOTIDE SEQUENCE [LARGE SCALE GENOMIC DNA]</scope>
    <source>
        <strain evidence="1 2">M8UP14</strain>
    </source>
</reference>
<evidence type="ECO:0000313" key="1">
    <source>
        <dbReference type="EMBL" id="MBB5056696.1"/>
    </source>
</evidence>
<dbReference type="Proteomes" id="UP000540989">
    <property type="component" value="Unassembled WGS sequence"/>
</dbReference>
<dbReference type="GO" id="GO:0003676">
    <property type="term" value="F:nucleic acid binding"/>
    <property type="evidence" value="ECO:0007669"/>
    <property type="project" value="InterPro"/>
</dbReference>
<organism evidence="1 2">
    <name type="scientific">Granulicella aggregans</name>
    <dbReference type="NCBI Taxonomy" id="474949"/>
    <lineage>
        <taxon>Bacteria</taxon>
        <taxon>Pseudomonadati</taxon>
        <taxon>Acidobacteriota</taxon>
        <taxon>Terriglobia</taxon>
        <taxon>Terriglobales</taxon>
        <taxon>Acidobacteriaceae</taxon>
        <taxon>Granulicella</taxon>
    </lineage>
</organism>
<keyword evidence="2" id="KW-1185">Reference proteome</keyword>
<dbReference type="InterPro" id="IPR011856">
    <property type="entry name" value="tRNA_endonuc-like_dom_sf"/>
</dbReference>
<proteinExistence type="predicted"/>
<dbReference type="AlphaFoldDB" id="A0A7W7ZC74"/>
<protein>
    <recommendedName>
        <fullName evidence="3">DUF91 domain-containing protein</fullName>
    </recommendedName>
</protein>
<gene>
    <name evidence="1" type="ORF">HDF16_001381</name>
</gene>
<evidence type="ECO:0000313" key="2">
    <source>
        <dbReference type="Proteomes" id="UP000540989"/>
    </source>
</evidence>
<dbReference type="RefSeq" id="WP_184214802.1">
    <property type="nucleotide sequence ID" value="NZ_JACHIP010000002.1"/>
</dbReference>
<comment type="caution">
    <text evidence="1">The sequence shown here is derived from an EMBL/GenBank/DDBJ whole genome shotgun (WGS) entry which is preliminary data.</text>
</comment>
<evidence type="ECO:0008006" key="3">
    <source>
        <dbReference type="Google" id="ProtNLM"/>
    </source>
</evidence>
<dbReference type="EMBL" id="JACHIP010000002">
    <property type="protein sequence ID" value="MBB5056696.1"/>
    <property type="molecule type" value="Genomic_DNA"/>
</dbReference>